<dbReference type="InterPro" id="IPR008266">
    <property type="entry name" value="Tyr_kinase_AS"/>
</dbReference>
<dbReference type="SUPFAM" id="SSF56436">
    <property type="entry name" value="C-type lectin-like"/>
    <property type="match status" value="4"/>
</dbReference>
<dbReference type="PANTHER" id="PTHR24416:SF583">
    <property type="entry name" value="RECEPTOR PROTEIN-TYROSINE KINASE"/>
    <property type="match status" value="1"/>
</dbReference>
<dbReference type="InterPro" id="IPR050122">
    <property type="entry name" value="RTK"/>
</dbReference>
<keyword evidence="3" id="KW-0732">Signal</keyword>
<dbReference type="InterPro" id="IPR020635">
    <property type="entry name" value="Tyr_kinase_cat_dom"/>
</dbReference>
<dbReference type="PROSITE" id="PS00615">
    <property type="entry name" value="C_TYPE_LECTIN_1"/>
    <property type="match status" value="2"/>
</dbReference>
<feature type="signal peptide" evidence="3">
    <location>
        <begin position="1"/>
        <end position="21"/>
    </location>
</feature>
<dbReference type="SMART" id="SM00034">
    <property type="entry name" value="CLECT"/>
    <property type="match status" value="4"/>
</dbReference>
<keyword evidence="6" id="KW-1185">Reference proteome</keyword>
<name>A0ABM4CMS4_HYDVU</name>
<feature type="domain" description="C-type lectin" evidence="5">
    <location>
        <begin position="164"/>
        <end position="289"/>
    </location>
</feature>
<dbReference type="SUPFAM" id="SSF56112">
    <property type="entry name" value="Protein kinase-like (PK-like)"/>
    <property type="match status" value="1"/>
</dbReference>
<dbReference type="CDD" id="cd00037">
    <property type="entry name" value="CLECT"/>
    <property type="match status" value="4"/>
</dbReference>
<feature type="chain" id="PRO_5046607911" evidence="3">
    <location>
        <begin position="22"/>
        <end position="1714"/>
    </location>
</feature>
<dbReference type="PRINTS" id="PR01504">
    <property type="entry name" value="PNCREATITSAP"/>
</dbReference>
<dbReference type="InterPro" id="IPR000719">
    <property type="entry name" value="Prot_kinase_dom"/>
</dbReference>
<dbReference type="SUPFAM" id="SSF49899">
    <property type="entry name" value="Concanavalin A-like lectins/glucanases"/>
    <property type="match status" value="1"/>
</dbReference>
<dbReference type="PROSITE" id="PS50011">
    <property type="entry name" value="PROTEIN_KINASE_DOM"/>
    <property type="match status" value="1"/>
</dbReference>
<organism evidence="6 7">
    <name type="scientific">Hydra vulgaris</name>
    <name type="common">Hydra</name>
    <name type="synonym">Hydra attenuata</name>
    <dbReference type="NCBI Taxonomy" id="6087"/>
    <lineage>
        <taxon>Eukaryota</taxon>
        <taxon>Metazoa</taxon>
        <taxon>Cnidaria</taxon>
        <taxon>Hydrozoa</taxon>
        <taxon>Hydroidolina</taxon>
        <taxon>Anthoathecata</taxon>
        <taxon>Aplanulata</taxon>
        <taxon>Hydridae</taxon>
        <taxon>Hydra</taxon>
    </lineage>
</organism>
<feature type="domain" description="C-type lectin" evidence="5">
    <location>
        <begin position="305"/>
        <end position="424"/>
    </location>
</feature>
<keyword evidence="2" id="KW-1133">Transmembrane helix</keyword>
<dbReference type="PROSITE" id="PS00109">
    <property type="entry name" value="PROTEIN_KINASE_TYR"/>
    <property type="match status" value="1"/>
</dbReference>
<reference evidence="7" key="1">
    <citation type="submission" date="2025-08" db="UniProtKB">
        <authorList>
            <consortium name="RefSeq"/>
        </authorList>
    </citation>
    <scope>IDENTIFICATION</scope>
</reference>
<accession>A0ABM4CMS4</accession>
<dbReference type="InterPro" id="IPR011009">
    <property type="entry name" value="Kinase-like_dom_sf"/>
</dbReference>
<dbReference type="InterPro" id="IPR001245">
    <property type="entry name" value="Ser-Thr/Tyr_kinase_cat_dom"/>
</dbReference>
<gene>
    <name evidence="7" type="primary">LOC136085714</name>
</gene>
<evidence type="ECO:0000313" key="7">
    <source>
        <dbReference type="RefSeq" id="XP_065663110.1"/>
    </source>
</evidence>
<feature type="domain" description="C-type lectin" evidence="5">
    <location>
        <begin position="29"/>
        <end position="148"/>
    </location>
</feature>
<evidence type="ECO:0000256" key="2">
    <source>
        <dbReference type="SAM" id="Phobius"/>
    </source>
</evidence>
<dbReference type="InterPro" id="IPR018378">
    <property type="entry name" value="C-type_lectin_CS"/>
</dbReference>
<dbReference type="Gene3D" id="3.10.100.10">
    <property type="entry name" value="Mannose-Binding Protein A, subunit A"/>
    <property type="match status" value="4"/>
</dbReference>
<keyword evidence="2" id="KW-0812">Transmembrane</keyword>
<keyword evidence="1" id="KW-1015">Disulfide bond</keyword>
<evidence type="ECO:0000256" key="3">
    <source>
        <dbReference type="SAM" id="SignalP"/>
    </source>
</evidence>
<keyword evidence="2" id="KW-0472">Membrane</keyword>
<dbReference type="RefSeq" id="XP_065663110.1">
    <property type="nucleotide sequence ID" value="XM_065807038.1"/>
</dbReference>
<feature type="domain" description="Protein kinase" evidence="4">
    <location>
        <begin position="1314"/>
        <end position="1637"/>
    </location>
</feature>
<dbReference type="SMART" id="SM00219">
    <property type="entry name" value="TyrKc"/>
    <property type="match status" value="1"/>
</dbReference>
<dbReference type="PANTHER" id="PTHR24416">
    <property type="entry name" value="TYROSINE-PROTEIN KINASE RECEPTOR"/>
    <property type="match status" value="1"/>
</dbReference>
<proteinExistence type="predicted"/>
<dbReference type="Gene3D" id="3.30.200.20">
    <property type="entry name" value="Phosphorylase Kinase, domain 1"/>
    <property type="match status" value="1"/>
</dbReference>
<dbReference type="Gene3D" id="1.10.510.10">
    <property type="entry name" value="Transferase(Phosphotransferase) domain 1"/>
    <property type="match status" value="1"/>
</dbReference>
<dbReference type="Pfam" id="PF07714">
    <property type="entry name" value="PK_Tyr_Ser-Thr"/>
    <property type="match status" value="1"/>
</dbReference>
<dbReference type="InterPro" id="IPR013320">
    <property type="entry name" value="ConA-like_dom_sf"/>
</dbReference>
<dbReference type="PROSITE" id="PS50041">
    <property type="entry name" value="C_TYPE_LECTIN_2"/>
    <property type="match status" value="4"/>
</dbReference>
<evidence type="ECO:0000256" key="1">
    <source>
        <dbReference type="ARBA" id="ARBA00023157"/>
    </source>
</evidence>
<evidence type="ECO:0000259" key="5">
    <source>
        <dbReference type="PROSITE" id="PS50041"/>
    </source>
</evidence>
<dbReference type="InterPro" id="IPR001304">
    <property type="entry name" value="C-type_lectin-like"/>
</dbReference>
<evidence type="ECO:0000259" key="4">
    <source>
        <dbReference type="PROSITE" id="PS50011"/>
    </source>
</evidence>
<feature type="domain" description="C-type lectin" evidence="5">
    <location>
        <begin position="440"/>
        <end position="557"/>
    </location>
</feature>
<dbReference type="CDD" id="cd00192">
    <property type="entry name" value="PTKc"/>
    <property type="match status" value="1"/>
</dbReference>
<evidence type="ECO:0000313" key="6">
    <source>
        <dbReference type="Proteomes" id="UP001652625"/>
    </source>
</evidence>
<dbReference type="Pfam" id="PF00059">
    <property type="entry name" value="Lectin_C"/>
    <property type="match status" value="4"/>
</dbReference>
<protein>
    <submittedName>
        <fullName evidence="7">Uncharacterized protein LOC136085714 isoform X1</fullName>
    </submittedName>
</protein>
<dbReference type="PRINTS" id="PR00109">
    <property type="entry name" value="TYRKINASE"/>
</dbReference>
<dbReference type="InterPro" id="IPR016186">
    <property type="entry name" value="C-type_lectin-like/link_sf"/>
</dbReference>
<feature type="transmembrane region" description="Helical" evidence="2">
    <location>
        <begin position="1251"/>
        <end position="1275"/>
    </location>
</feature>
<sequence>MENSFGLYLVSMLTFLKVSDTCDDGWLEYGNYCYFFQNKTLKGKNWRDASLSCQAMDAYLLSIEDQAENFFISNILKDDSMQKNDYWIGLNDACNNREFLWSDNTNPQFFNWLPKKPNNAGNGENCAVTTIHGWNDNNCEKSNGYICKFVKVNNDSCANDLVSFKNYCYFIKNKNGTFYGSNWQSSYLSCHYNGGNLLSIEDPAESAFVSSVLESNNMHGQYFWIGFNYQMSHKKFVWSDNTNLNPKLLSDNILNQTSNLSMTVTRCVVINASGWNVQNCNNKNGHICKVKRENNNNCLNKWFEYANYCYYFISTNGTFGKRWEHSYVNCLDNGGNLLSVDDQTENVFVLNILKNSFNNDSYWIGLTDQLVNTWFIWSDNTYLQYIYSKFYGSFYGNKWDKCVRMNKIYWEIKNCYSINGLICKVRRATNDNCTKGWTSYRRYCYLARSAKDFVGNDWFKSFLFCQSKGGNLLSIENQKENWFIQNDLIKDYHDYWIGLSKLWNNRRFMWSDNTYTQFFNWIENQPDNADEIENCVEMNSNGWNDQECNVLNGFICKNKRVNSDYINHREEIVLTQGLIFAKLNALKKEYTISFNLKPMTYAKGLKSVFQLISSNSSQDYSEKNLGVWFHEDGSGSLVIYAAVNGNSNYSIKTDPLILGQWSNIKIYQWFSCSKYWFAVDMNGANIHRVENSLPANFIKINVFVSNLWDDVQNGSISDFLIINGKAKYLIESLNTPLVKGKIIAQIPKLNKEYLVSFDFYPMAFEVGLHNIIHFVITANMANNRNKTLGVWLDENGKGKIKVVALINEKPCLYYYPIELNMWSNIEVSQSFKRLFYLYTIRINGDVVFSMINNHAQDLIDVKVYVSNPWDKVQNGSLKNFLIINGDSNCKVESIVYFSKDYVNHRREFTLHQGTMLGKLSVLKKEYTISFNLKPMSYSKGLKNVIHLTLCSTSKMYGDSNLGVWFHEDGSGSLVIYAAVNGNSNYSVKTDPITLGQWHNIRIYQWLLGNKYFFTVDLNDVNIHRVENSLTVDFKNIRVYGSSIWGASQNGSISDLLIINGKVEHIIGNLITPLVKGKLIAEIPILDKEYFVSLDFNPHKFDFGLHNVIHFTIGSDRSSYGDKTPGIWSNAQGNGVLNIASSINGYIDVHTFSTNPFEVNQWSNIVIHQVFNGSFYIYTIRIKDEVVFSIINNKADSFVNVKVYASNPWANVQNGSIKNLFVINGNSTKEMKPIVIYSKVSSTSYPTNNKALIIYGAVLVPVLVVLVAIIFAIVVLKFRRKKSKQSMTNDPYILEHYVGSDKFSADEWEIFPEDIVLDKKIGEGAFGTVFIAKLNSSILSKKKKMKQISDFHDITENTSSVAVKLLKDFADSSELNDFFEEINLMKEIGYHKNIVNLIGCSTTKKPLCLIVEYMEHGDLLNFLRQRRTNFCALKIDEKSVVNFMYTGEYQQSMKIITKKDEFCLGVMSNQVHLEENGVITPDDLLSFAWQVASGMEYLSCSKLVHRDLAARNILVGNGKIVKISDFGLTRKINDELNYLSKKKRRLPIKWMSVEAIFDHLFTSFSDVWSYGVVLFEIVTLGGAPYPTISNRELLPLLKSGYRMDKPKNCSEAMYDIMFQCWNEDPLQRPTFTSLREYFDEVISQGNSYLTFEMDEYTPPPVLSFEANNDDDHDHDDNTMEDGIFQNPVRVKSIQERKKICDQSIPPLNIRYSNLE</sequence>
<dbReference type="GeneID" id="136085714"/>
<dbReference type="Proteomes" id="UP001652625">
    <property type="component" value="Chromosome 10"/>
</dbReference>
<dbReference type="InterPro" id="IPR016187">
    <property type="entry name" value="CTDL_fold"/>
</dbReference>